<comment type="caution">
    <text evidence="17">Lacks conserved residue(s) required for the propagation of feature annotation.</text>
</comment>
<evidence type="ECO:0000256" key="16">
    <source>
        <dbReference type="ARBA" id="ARBA00068573"/>
    </source>
</evidence>
<reference evidence="22" key="1">
    <citation type="submission" date="2025-08" db="UniProtKB">
        <authorList>
            <consortium name="Ensembl"/>
        </authorList>
    </citation>
    <scope>IDENTIFICATION</scope>
</reference>
<evidence type="ECO:0000256" key="13">
    <source>
        <dbReference type="ARBA" id="ARBA00023319"/>
    </source>
</evidence>
<dbReference type="Gene3D" id="2.10.25.10">
    <property type="entry name" value="Laminin"/>
    <property type="match status" value="1"/>
</dbReference>
<name>A0A663N141_ATHCN</name>
<dbReference type="InterPro" id="IPR003598">
    <property type="entry name" value="Ig_sub2"/>
</dbReference>
<feature type="compositionally biased region" description="Basic residues" evidence="18">
    <location>
        <begin position="456"/>
        <end position="470"/>
    </location>
</feature>
<dbReference type="Gene3D" id="2.60.40.10">
    <property type="entry name" value="Immunoglobulins"/>
    <property type="match status" value="1"/>
</dbReference>
<evidence type="ECO:0000259" key="21">
    <source>
        <dbReference type="PROSITE" id="PS50835"/>
    </source>
</evidence>
<dbReference type="PROSITE" id="PS50026">
    <property type="entry name" value="EGF_3"/>
    <property type="match status" value="1"/>
</dbReference>
<comment type="function">
    <text evidence="14">Direct ligand for ERBB3 and ERBB4 tyrosine kinase receptors. Concomitantly recruits ERBB1 and ERBB2 coreceptors, resulting in ligand-stimulated tyrosine phosphorylation and activation of the ERBB receptors. May also promote the heterodimerization with the EGF receptor.</text>
</comment>
<evidence type="ECO:0000256" key="3">
    <source>
        <dbReference type="ARBA" id="ARBA00008216"/>
    </source>
</evidence>
<keyword evidence="13" id="KW-0393">Immunoglobulin domain</keyword>
<dbReference type="InterPro" id="IPR002154">
    <property type="entry name" value="Neuregulin_C"/>
</dbReference>
<evidence type="ECO:0000256" key="5">
    <source>
        <dbReference type="ARBA" id="ARBA00022525"/>
    </source>
</evidence>
<keyword evidence="12" id="KW-0325">Glycoprotein</keyword>
<evidence type="ECO:0000256" key="6">
    <source>
        <dbReference type="ARBA" id="ARBA00022536"/>
    </source>
</evidence>
<dbReference type="InterPro" id="IPR013098">
    <property type="entry name" value="Ig_I-set"/>
</dbReference>
<dbReference type="PROSITE" id="PS50835">
    <property type="entry name" value="IG_LIKE"/>
    <property type="match status" value="1"/>
</dbReference>
<dbReference type="Ensembl" id="ENSACUT00000019289.1">
    <property type="protein sequence ID" value="ENSACUP00000018089.1"/>
    <property type="gene ID" value="ENSACUG00000012132.1"/>
</dbReference>
<dbReference type="SUPFAM" id="SSF48726">
    <property type="entry name" value="Immunoglobulin"/>
    <property type="match status" value="1"/>
</dbReference>
<feature type="transmembrane region" description="Helical" evidence="19">
    <location>
        <begin position="151"/>
        <end position="173"/>
    </location>
</feature>
<feature type="region of interest" description="Disordered" evidence="18">
    <location>
        <begin position="237"/>
        <end position="280"/>
    </location>
</feature>
<dbReference type="PANTHER" id="PTHR11100">
    <property type="entry name" value="HEREGULIN-NEUREGULIN FAMILY MEMBER"/>
    <property type="match status" value="1"/>
</dbReference>
<protein>
    <recommendedName>
        <fullName evidence="16">Pro-neuregulin-2, membrane-bound isoform</fullName>
    </recommendedName>
</protein>
<feature type="disulfide bond" evidence="17">
    <location>
        <begin position="104"/>
        <end position="121"/>
    </location>
</feature>
<dbReference type="GO" id="GO:0005886">
    <property type="term" value="C:plasma membrane"/>
    <property type="evidence" value="ECO:0007669"/>
    <property type="project" value="UniProtKB-SubCell"/>
</dbReference>
<feature type="domain" description="EGF-like" evidence="20">
    <location>
        <begin position="92"/>
        <end position="133"/>
    </location>
</feature>
<comment type="subcellular location">
    <subcellularLocation>
        <location evidence="1">Cell membrane</location>
        <topology evidence="1">Single-pass type I membrane protein</topology>
    </subcellularLocation>
    <subcellularLocation>
        <location evidence="2">Secreted</location>
    </subcellularLocation>
</comment>
<dbReference type="InterPro" id="IPR000742">
    <property type="entry name" value="EGF"/>
</dbReference>
<dbReference type="InterPro" id="IPR013783">
    <property type="entry name" value="Ig-like_fold"/>
</dbReference>
<keyword evidence="10 19" id="KW-0472">Membrane</keyword>
<evidence type="ECO:0000313" key="22">
    <source>
        <dbReference type="Ensembl" id="ENSACUP00000018089.1"/>
    </source>
</evidence>
<dbReference type="GO" id="GO:0035556">
    <property type="term" value="P:intracellular signal transduction"/>
    <property type="evidence" value="ECO:0007669"/>
    <property type="project" value="TreeGrafter"/>
</dbReference>
<keyword evidence="6 17" id="KW-0245">EGF-like domain</keyword>
<dbReference type="Pfam" id="PF07679">
    <property type="entry name" value="I-set"/>
    <property type="match status" value="1"/>
</dbReference>
<evidence type="ECO:0000256" key="7">
    <source>
        <dbReference type="ARBA" id="ARBA00022692"/>
    </source>
</evidence>
<dbReference type="FunFam" id="2.60.40.10:FF:000354">
    <property type="entry name" value="Pro-neuregulin-2, membrane-bound isoform"/>
    <property type="match status" value="1"/>
</dbReference>
<proteinExistence type="inferred from homology"/>
<dbReference type="InterPro" id="IPR007110">
    <property type="entry name" value="Ig-like_dom"/>
</dbReference>
<keyword evidence="9" id="KW-0339">Growth factor</keyword>
<evidence type="ECO:0000256" key="10">
    <source>
        <dbReference type="ARBA" id="ARBA00023136"/>
    </source>
</evidence>
<feature type="disulfide bond" evidence="17">
    <location>
        <begin position="123"/>
        <end position="132"/>
    </location>
</feature>
<dbReference type="GO" id="GO:0007399">
    <property type="term" value="P:nervous system development"/>
    <property type="evidence" value="ECO:0007669"/>
    <property type="project" value="InterPro"/>
</dbReference>
<dbReference type="PROSITE" id="PS00022">
    <property type="entry name" value="EGF_1"/>
    <property type="match status" value="1"/>
</dbReference>
<feature type="compositionally biased region" description="Basic and acidic residues" evidence="18">
    <location>
        <begin position="259"/>
        <end position="272"/>
    </location>
</feature>
<organism evidence="22 23">
    <name type="scientific">Athene cunicularia</name>
    <name type="common">Burrowing owl</name>
    <name type="synonym">Speotyto cunicularia</name>
    <dbReference type="NCBI Taxonomy" id="194338"/>
    <lineage>
        <taxon>Eukaryota</taxon>
        <taxon>Metazoa</taxon>
        <taxon>Chordata</taxon>
        <taxon>Craniata</taxon>
        <taxon>Vertebrata</taxon>
        <taxon>Euteleostomi</taxon>
        <taxon>Archelosauria</taxon>
        <taxon>Archosauria</taxon>
        <taxon>Dinosauria</taxon>
        <taxon>Saurischia</taxon>
        <taxon>Theropoda</taxon>
        <taxon>Coelurosauria</taxon>
        <taxon>Aves</taxon>
        <taxon>Neognathae</taxon>
        <taxon>Neoaves</taxon>
        <taxon>Telluraves</taxon>
        <taxon>Strigiformes</taxon>
        <taxon>Strigidae</taxon>
        <taxon>Athene</taxon>
    </lineage>
</organism>
<gene>
    <name evidence="22" type="primary">NRG2</name>
</gene>
<evidence type="ECO:0000313" key="23">
    <source>
        <dbReference type="Proteomes" id="UP000472269"/>
    </source>
</evidence>
<dbReference type="Pfam" id="PF02158">
    <property type="entry name" value="Neuregulin"/>
    <property type="match status" value="1"/>
</dbReference>
<evidence type="ECO:0000256" key="4">
    <source>
        <dbReference type="ARBA" id="ARBA00022475"/>
    </source>
</evidence>
<feature type="compositionally biased region" description="Low complexity" evidence="18">
    <location>
        <begin position="239"/>
        <end position="251"/>
    </location>
</feature>
<dbReference type="FunFam" id="2.10.25.10:FF:000116">
    <property type="entry name" value="pro-neuregulin-2, membrane-bound isoform"/>
    <property type="match status" value="1"/>
</dbReference>
<keyword evidence="11 17" id="KW-1015">Disulfide bond</keyword>
<dbReference type="GO" id="GO:0005615">
    <property type="term" value="C:extracellular space"/>
    <property type="evidence" value="ECO:0007669"/>
    <property type="project" value="TreeGrafter"/>
</dbReference>
<keyword evidence="23" id="KW-1185">Reference proteome</keyword>
<dbReference type="SMART" id="SM00408">
    <property type="entry name" value="IGc2"/>
    <property type="match status" value="1"/>
</dbReference>
<evidence type="ECO:0000256" key="19">
    <source>
        <dbReference type="SAM" id="Phobius"/>
    </source>
</evidence>
<keyword evidence="5" id="KW-0964">Secreted</keyword>
<sequence length="553" mass="61749">GEKISLKCEATAGNPQPSYKWFKDGKELKKSKDIRIKYGNGKKISRLQFNKVKLEDAGEYSCEAENVLGKDTAKGSLNVKSVTTTLSSWSGHARKCNETAKSYCVNGGVCYYIEGINQLSCKCPIEFTGDRCQHFAMVSFSKAEELYQKRVLTITGICVALLVVGIVCVVAYCKTKKQRKQMHNHLRQNMCPAHQNRSLANGPSHPRLDPEEIQMADYISKNVSATEHVIRRETETTFSGSHSCSPSHHCSTATPTSSQRHESHTWSLERTESLTSDSQSGIMLSSVGTSKCNSPACVEARARRGAAFCIEDSRRPMTQYRDSVDSLRDSPHSERYVSALTTPARLSPVDFHYSMATQVPTFEITSPNSAHAVSLPPAAPISFRVEEQQPLLRRYQLPFQDTQRYDSYYQRKTYLNDSMGSLPSSPFRITEDDEYETTQEYVTALEQPKKTASSNRRWKKSKLNGHIPHRARAVRDSFSLSSASYSESDEELVAESTPFLSTQNNEAVHTESPPLHRPGDSRTHYSCSRHSTHGESGPSSLAHTTPKPDPDPL</sequence>
<dbReference type="InterPro" id="IPR003599">
    <property type="entry name" value="Ig_sub"/>
</dbReference>
<keyword evidence="4" id="KW-1003">Cell membrane</keyword>
<dbReference type="SUPFAM" id="SSF57196">
    <property type="entry name" value="EGF/Laminin"/>
    <property type="match status" value="1"/>
</dbReference>
<dbReference type="Proteomes" id="UP000472269">
    <property type="component" value="Unplaced"/>
</dbReference>
<dbReference type="InterPro" id="IPR040180">
    <property type="entry name" value="Neuregulin"/>
</dbReference>
<evidence type="ECO:0000256" key="2">
    <source>
        <dbReference type="ARBA" id="ARBA00004613"/>
    </source>
</evidence>
<evidence type="ECO:0000256" key="15">
    <source>
        <dbReference type="ARBA" id="ARBA00065723"/>
    </source>
</evidence>
<dbReference type="AlphaFoldDB" id="A0A663N141"/>
<evidence type="ECO:0000256" key="12">
    <source>
        <dbReference type="ARBA" id="ARBA00023180"/>
    </source>
</evidence>
<comment type="subunit">
    <text evidence="15">Interacts with ERBB3 and ERBB4.</text>
</comment>
<evidence type="ECO:0000259" key="20">
    <source>
        <dbReference type="PROSITE" id="PS50026"/>
    </source>
</evidence>
<accession>A0A663N141</accession>
<keyword evidence="8 19" id="KW-1133">Transmembrane helix</keyword>
<evidence type="ECO:0000256" key="1">
    <source>
        <dbReference type="ARBA" id="ARBA00004251"/>
    </source>
</evidence>
<reference evidence="22" key="2">
    <citation type="submission" date="2025-09" db="UniProtKB">
        <authorList>
            <consortium name="Ensembl"/>
        </authorList>
    </citation>
    <scope>IDENTIFICATION</scope>
</reference>
<evidence type="ECO:0000256" key="11">
    <source>
        <dbReference type="ARBA" id="ARBA00023157"/>
    </source>
</evidence>
<feature type="region of interest" description="Disordered" evidence="18">
    <location>
        <begin position="489"/>
        <end position="553"/>
    </location>
</feature>
<evidence type="ECO:0000256" key="9">
    <source>
        <dbReference type="ARBA" id="ARBA00023030"/>
    </source>
</evidence>
<dbReference type="GO" id="GO:0008083">
    <property type="term" value="F:growth factor activity"/>
    <property type="evidence" value="ECO:0007669"/>
    <property type="project" value="UniProtKB-KW"/>
</dbReference>
<evidence type="ECO:0000256" key="8">
    <source>
        <dbReference type="ARBA" id="ARBA00022989"/>
    </source>
</evidence>
<dbReference type="PANTHER" id="PTHR11100:SF20">
    <property type="entry name" value="PRO-NEUREGULIN-2, MEMBRANE-BOUND ISOFORM"/>
    <property type="match status" value="1"/>
</dbReference>
<evidence type="ECO:0000256" key="17">
    <source>
        <dbReference type="PROSITE-ProRule" id="PRU00076"/>
    </source>
</evidence>
<evidence type="ECO:0000256" key="14">
    <source>
        <dbReference type="ARBA" id="ARBA00058865"/>
    </source>
</evidence>
<dbReference type="OMA" id="CFWSLFA"/>
<evidence type="ECO:0000256" key="18">
    <source>
        <dbReference type="SAM" id="MobiDB-lite"/>
    </source>
</evidence>
<dbReference type="SMART" id="SM00409">
    <property type="entry name" value="IG"/>
    <property type="match status" value="1"/>
</dbReference>
<feature type="compositionally biased region" description="Polar residues" evidence="18">
    <location>
        <begin position="498"/>
        <end position="507"/>
    </location>
</feature>
<dbReference type="InterPro" id="IPR036179">
    <property type="entry name" value="Ig-like_dom_sf"/>
</dbReference>
<comment type="similarity">
    <text evidence="3">Belongs to the neuregulin family.</text>
</comment>
<dbReference type="GO" id="GO:0048513">
    <property type="term" value="P:animal organ development"/>
    <property type="evidence" value="ECO:0007669"/>
    <property type="project" value="TreeGrafter"/>
</dbReference>
<keyword evidence="7 19" id="KW-0812">Transmembrane</keyword>
<feature type="region of interest" description="Disordered" evidence="18">
    <location>
        <begin position="447"/>
        <end position="470"/>
    </location>
</feature>
<feature type="domain" description="Ig-like" evidence="21">
    <location>
        <begin position="1"/>
        <end position="83"/>
    </location>
</feature>